<sequence>MDHFSEMMRLYTDEAAGQLDLTELTYFDQADASSYGIASYNLGLQMLCYQGKSWSLKNKLKIGSKFVKYGCYCGSGGSGTPLDALDRCCQAHDQCYGKVKTAYCKSTLGIYLKKYRMSCKNKQTTCETRSGAGPSLCRCDQVFAKCIAKSIGVFNSCFAYGRAQLGGKC</sequence>
<dbReference type="GO" id="GO:0005576">
    <property type="term" value="C:extracellular region"/>
    <property type="evidence" value="ECO:0007669"/>
    <property type="project" value="UniProtKB-SubCell"/>
</dbReference>
<evidence type="ECO:0000256" key="6">
    <source>
        <dbReference type="PIRSR" id="PIRSR601211-2"/>
    </source>
</evidence>
<feature type="disulfide bond" evidence="7">
    <location>
        <begin position="95"/>
        <end position="139"/>
    </location>
</feature>
<dbReference type="InterPro" id="IPR033113">
    <property type="entry name" value="PLA2_histidine"/>
</dbReference>
<dbReference type="Proteomes" id="UP000007875">
    <property type="component" value="Unassembled WGS sequence"/>
</dbReference>
<feature type="domain" description="Phospholipase A2-like central" evidence="8">
    <location>
        <begin position="52"/>
        <end position="164"/>
    </location>
</feature>
<dbReference type="OMA" id="CYQGKSW"/>
<dbReference type="AlphaFoldDB" id="H2YFW4"/>
<dbReference type="Pfam" id="PF00068">
    <property type="entry name" value="Phospholip_A2_1"/>
    <property type="match status" value="1"/>
</dbReference>
<dbReference type="GO" id="GO:0050482">
    <property type="term" value="P:arachidonate secretion"/>
    <property type="evidence" value="ECO:0007669"/>
    <property type="project" value="InterPro"/>
</dbReference>
<dbReference type="InParanoid" id="H2YFW4"/>
<evidence type="ECO:0000256" key="3">
    <source>
        <dbReference type="ARBA" id="ARBA00022525"/>
    </source>
</evidence>
<keyword evidence="10" id="KW-1185">Reference proteome</keyword>
<keyword evidence="6" id="KW-0479">Metal-binding</keyword>
<evidence type="ECO:0000256" key="4">
    <source>
        <dbReference type="ARBA" id="ARBA00023157"/>
    </source>
</evidence>
<evidence type="ECO:0000256" key="5">
    <source>
        <dbReference type="PIRSR" id="PIRSR601211-1"/>
    </source>
</evidence>
<name>H2YFW4_CIOSA</name>
<evidence type="ECO:0000313" key="9">
    <source>
        <dbReference type="Ensembl" id="ENSCSAVP00000004212.1"/>
    </source>
</evidence>
<reference evidence="9" key="2">
    <citation type="submission" date="2025-08" db="UniProtKB">
        <authorList>
            <consortium name="Ensembl"/>
        </authorList>
    </citation>
    <scope>IDENTIFICATION</scope>
</reference>
<feature type="disulfide bond" evidence="7">
    <location>
        <begin position="73"/>
        <end position="89"/>
    </location>
</feature>
<feature type="active site" evidence="5">
    <location>
        <position position="92"/>
    </location>
</feature>
<evidence type="ECO:0000313" key="10">
    <source>
        <dbReference type="Proteomes" id="UP000007875"/>
    </source>
</evidence>
<keyword evidence="6" id="KW-0106">Calcium</keyword>
<accession>H2YFW4</accession>
<dbReference type="SMART" id="SM00085">
    <property type="entry name" value="PA2c"/>
    <property type="match status" value="1"/>
</dbReference>
<dbReference type="PROSITE" id="PS00118">
    <property type="entry name" value="PA2_HIS"/>
    <property type="match status" value="1"/>
</dbReference>
<feature type="active site" evidence="5">
    <location>
        <position position="140"/>
    </location>
</feature>
<reference evidence="10" key="1">
    <citation type="submission" date="2003-08" db="EMBL/GenBank/DDBJ databases">
        <authorList>
            <person name="Birren B."/>
            <person name="Nusbaum C."/>
            <person name="Abebe A."/>
            <person name="Abouelleil A."/>
            <person name="Adekoya E."/>
            <person name="Ait-zahra M."/>
            <person name="Allen N."/>
            <person name="Allen T."/>
            <person name="An P."/>
            <person name="Anderson M."/>
            <person name="Anderson S."/>
            <person name="Arachchi H."/>
            <person name="Armbruster J."/>
            <person name="Bachantsang P."/>
            <person name="Baldwin J."/>
            <person name="Barry A."/>
            <person name="Bayul T."/>
            <person name="Blitshsteyn B."/>
            <person name="Bloom T."/>
            <person name="Blye J."/>
            <person name="Boguslavskiy L."/>
            <person name="Borowsky M."/>
            <person name="Boukhgalter B."/>
            <person name="Brunache A."/>
            <person name="Butler J."/>
            <person name="Calixte N."/>
            <person name="Calvo S."/>
            <person name="Camarata J."/>
            <person name="Campo K."/>
            <person name="Chang J."/>
            <person name="Cheshatsang Y."/>
            <person name="Citroen M."/>
            <person name="Collymore A."/>
            <person name="Considine T."/>
            <person name="Cook A."/>
            <person name="Cooke P."/>
            <person name="Corum B."/>
            <person name="Cuomo C."/>
            <person name="David R."/>
            <person name="Dawoe T."/>
            <person name="Degray S."/>
            <person name="Dodge S."/>
            <person name="Dooley K."/>
            <person name="Dorje P."/>
            <person name="Dorjee K."/>
            <person name="Dorris L."/>
            <person name="Duffey N."/>
            <person name="Dupes A."/>
            <person name="Elkins T."/>
            <person name="Engels R."/>
            <person name="Erickson J."/>
            <person name="Farina A."/>
            <person name="Faro S."/>
            <person name="Ferreira P."/>
            <person name="Fischer H."/>
            <person name="Fitzgerald M."/>
            <person name="Foley K."/>
            <person name="Gage D."/>
            <person name="Galagan J."/>
            <person name="Gearin G."/>
            <person name="Gnerre S."/>
            <person name="Gnirke A."/>
            <person name="Goyette A."/>
            <person name="Graham J."/>
            <person name="Grandbois E."/>
            <person name="Gyaltsen K."/>
            <person name="Hafez N."/>
            <person name="Hagopian D."/>
            <person name="Hagos B."/>
            <person name="Hall J."/>
            <person name="Hatcher B."/>
            <person name="Heller A."/>
            <person name="Higgins H."/>
            <person name="Honan T."/>
            <person name="Horn A."/>
            <person name="Houde N."/>
            <person name="Hughes L."/>
            <person name="Hulme W."/>
            <person name="Husby E."/>
            <person name="Iliev I."/>
            <person name="Jaffe D."/>
            <person name="Jones C."/>
            <person name="Kamal M."/>
            <person name="Kamat A."/>
            <person name="Kamvysselis M."/>
            <person name="Karlsson E."/>
            <person name="Kells C."/>
            <person name="Kieu A."/>
            <person name="Kisner P."/>
            <person name="Kodira C."/>
            <person name="Kulbokas E."/>
            <person name="Labutti K."/>
            <person name="Lama D."/>
            <person name="Landers T."/>
            <person name="Leger J."/>
            <person name="Levine S."/>
            <person name="Lewis D."/>
            <person name="Lewis T."/>
            <person name="Lindblad-toh K."/>
            <person name="Liu X."/>
            <person name="Lokyitsang T."/>
            <person name="Lokyitsang Y."/>
            <person name="Lucien O."/>
            <person name="Lui A."/>
            <person name="Ma L.J."/>
            <person name="Mabbitt R."/>
            <person name="Macdonald J."/>
            <person name="Maclean C."/>
            <person name="Major J."/>
            <person name="Manning J."/>
            <person name="Marabella R."/>
            <person name="Maru K."/>
            <person name="Matthews C."/>
            <person name="Mauceli E."/>
            <person name="Mccarthy M."/>
            <person name="Mcdonough S."/>
            <person name="Mcghee T."/>
            <person name="Meldrim J."/>
            <person name="Meneus L."/>
            <person name="Mesirov J."/>
            <person name="Mihalev A."/>
            <person name="Mihova T."/>
            <person name="Mikkelsen T."/>
            <person name="Mlenga V."/>
            <person name="Moru K."/>
            <person name="Mozes J."/>
            <person name="Mulrain L."/>
            <person name="Munson G."/>
            <person name="Naylor J."/>
            <person name="Newes C."/>
            <person name="Nguyen C."/>
            <person name="Nguyen N."/>
            <person name="Nguyen T."/>
            <person name="Nicol R."/>
            <person name="Nielsen C."/>
            <person name="Nizzari M."/>
            <person name="Norbu C."/>
            <person name="Norbu N."/>
            <person name="O'donnell P."/>
            <person name="Okoawo O."/>
            <person name="O'leary S."/>
            <person name="Omotosho B."/>
            <person name="O'neill K."/>
            <person name="Osman S."/>
            <person name="Parker S."/>
            <person name="Perrin D."/>
            <person name="Phunkhang P."/>
            <person name="Piqani B."/>
            <person name="Purcell S."/>
            <person name="Rachupka T."/>
            <person name="Ramasamy U."/>
            <person name="Rameau R."/>
            <person name="Ray V."/>
            <person name="Raymond C."/>
            <person name="Retta R."/>
            <person name="Richardson S."/>
            <person name="Rise C."/>
            <person name="Rodriguez J."/>
            <person name="Rogers J."/>
            <person name="Rogov P."/>
            <person name="Rutman M."/>
            <person name="Schupbach R."/>
            <person name="Seaman C."/>
            <person name="Settipalli S."/>
            <person name="Sharpe T."/>
            <person name="Sheridan J."/>
            <person name="Sherpa N."/>
            <person name="Shi J."/>
            <person name="Smirnov S."/>
            <person name="Smith C."/>
            <person name="Sougnez C."/>
            <person name="Spencer B."/>
            <person name="Stalker J."/>
            <person name="Stange-thomann N."/>
            <person name="Stavropoulos S."/>
            <person name="Stetson K."/>
            <person name="Stone C."/>
            <person name="Stone S."/>
            <person name="Stubbs M."/>
            <person name="Talamas J."/>
            <person name="Tchuinga P."/>
            <person name="Tenzing P."/>
            <person name="Tesfaye S."/>
            <person name="Theodore J."/>
            <person name="Thoulutsang Y."/>
            <person name="Topham K."/>
            <person name="Towey S."/>
            <person name="Tsamla T."/>
            <person name="Tsomo N."/>
            <person name="Vallee D."/>
            <person name="Vassiliev H."/>
            <person name="Venkataraman V."/>
            <person name="Vinson J."/>
            <person name="Vo A."/>
            <person name="Wade C."/>
            <person name="Wang S."/>
            <person name="Wangchuk T."/>
            <person name="Wangdi T."/>
            <person name="Whittaker C."/>
            <person name="Wilkinson J."/>
            <person name="Wu Y."/>
            <person name="Wyman D."/>
            <person name="Yadav S."/>
            <person name="Yang S."/>
            <person name="Yang X."/>
            <person name="Yeager S."/>
            <person name="Yee E."/>
            <person name="Young G."/>
            <person name="Zainoun J."/>
            <person name="Zembeck L."/>
            <person name="Zimmer A."/>
            <person name="Zody M."/>
            <person name="Lander E."/>
        </authorList>
    </citation>
    <scope>NUCLEOTIDE SEQUENCE [LARGE SCALE GENOMIC DNA]</scope>
</reference>
<feature type="disulfide bond" evidence="7">
    <location>
        <begin position="88"/>
        <end position="146"/>
    </location>
</feature>
<dbReference type="eggNOG" id="KOG4087">
    <property type="taxonomic scope" value="Eukaryota"/>
</dbReference>
<dbReference type="HOGENOM" id="CLU_1577950_0_0_1"/>
<keyword evidence="4 7" id="KW-1015">Disulfide bond</keyword>
<proteinExistence type="inferred from homology"/>
<comment type="similarity">
    <text evidence="2">Belongs to the phospholipase A2 family. Group I subfamily. D49 sub-subfamily.</text>
</comment>
<dbReference type="InterPro" id="IPR036444">
    <property type="entry name" value="PLipase_A2_dom_sf"/>
</dbReference>
<dbReference type="GeneTree" id="ENSGT00940000164998"/>
<comment type="subcellular location">
    <subcellularLocation>
        <location evidence="1">Secreted</location>
    </subcellularLocation>
</comment>
<evidence type="ECO:0000259" key="8">
    <source>
        <dbReference type="SMART" id="SM00085"/>
    </source>
</evidence>
<dbReference type="InterPro" id="IPR033112">
    <property type="entry name" value="PLA2_Asp_AS"/>
</dbReference>
<protein>
    <recommendedName>
        <fullName evidence="8">Phospholipase A2-like central domain-containing protein</fullName>
    </recommendedName>
</protein>
<dbReference type="PROSITE" id="PS00119">
    <property type="entry name" value="PA2_ASP"/>
    <property type="match status" value="1"/>
</dbReference>
<dbReference type="InterPro" id="IPR001211">
    <property type="entry name" value="PLA2"/>
</dbReference>
<dbReference type="Ensembl" id="ENSCSAVT00000004275.1">
    <property type="protein sequence ID" value="ENSCSAVP00000004212.1"/>
    <property type="gene ID" value="ENSCSAVG00000002482.1"/>
</dbReference>
<dbReference type="PANTHER" id="PTHR11716">
    <property type="entry name" value="PHOSPHOLIPASE A2 FAMILY MEMBER"/>
    <property type="match status" value="1"/>
</dbReference>
<evidence type="ECO:0000256" key="7">
    <source>
        <dbReference type="PIRSR" id="PIRSR601211-3"/>
    </source>
</evidence>
<feature type="disulfide bond" evidence="7">
    <location>
        <begin position="126"/>
        <end position="137"/>
    </location>
</feature>
<dbReference type="Gene3D" id="1.20.90.10">
    <property type="entry name" value="Phospholipase A2 domain"/>
    <property type="match status" value="1"/>
</dbReference>
<keyword evidence="3" id="KW-0964">Secreted</keyword>
<reference evidence="9" key="3">
    <citation type="submission" date="2025-09" db="UniProtKB">
        <authorList>
            <consortium name="Ensembl"/>
        </authorList>
    </citation>
    <scope>IDENTIFICATION</scope>
</reference>
<dbReference type="PANTHER" id="PTHR11716:SF106">
    <property type="entry name" value="PHOSPHOLIPASE A2 A2-ACTITOXIN-UCS2A-LIKE"/>
    <property type="match status" value="1"/>
</dbReference>
<organism evidence="9 10">
    <name type="scientific">Ciona savignyi</name>
    <name type="common">Pacific transparent sea squirt</name>
    <dbReference type="NCBI Taxonomy" id="51511"/>
    <lineage>
        <taxon>Eukaryota</taxon>
        <taxon>Metazoa</taxon>
        <taxon>Chordata</taxon>
        <taxon>Tunicata</taxon>
        <taxon>Ascidiacea</taxon>
        <taxon>Phlebobranchia</taxon>
        <taxon>Cionidae</taxon>
        <taxon>Ciona</taxon>
    </lineage>
</organism>
<feature type="binding site" evidence="6">
    <location>
        <position position="72"/>
    </location>
    <ligand>
        <name>Ca(2+)</name>
        <dbReference type="ChEBI" id="CHEBI:29108"/>
    </ligand>
</feature>
<evidence type="ECO:0000256" key="2">
    <source>
        <dbReference type="ARBA" id="ARBA00007892"/>
    </source>
</evidence>
<comment type="cofactor">
    <cofactor evidence="6">
        <name>Ca(2+)</name>
        <dbReference type="ChEBI" id="CHEBI:29108"/>
    </cofactor>
    <text evidence="6">Binds 1 Ca(2+) ion per subunit.</text>
</comment>
<dbReference type="GO" id="GO:0016042">
    <property type="term" value="P:lipid catabolic process"/>
    <property type="evidence" value="ECO:0007669"/>
    <property type="project" value="InterPro"/>
</dbReference>
<dbReference type="SUPFAM" id="SSF48619">
    <property type="entry name" value="Phospholipase A2, PLA2"/>
    <property type="match status" value="1"/>
</dbReference>
<evidence type="ECO:0000256" key="1">
    <source>
        <dbReference type="ARBA" id="ARBA00004613"/>
    </source>
</evidence>
<dbReference type="GO" id="GO:0005543">
    <property type="term" value="F:phospholipid binding"/>
    <property type="evidence" value="ECO:0007669"/>
    <property type="project" value="TreeGrafter"/>
</dbReference>
<feature type="binding site" evidence="6">
    <location>
        <position position="74"/>
    </location>
    <ligand>
        <name>Ca(2+)</name>
        <dbReference type="ChEBI" id="CHEBI:29108"/>
    </ligand>
</feature>
<dbReference type="STRING" id="51511.ENSCSAVP00000004212"/>
<dbReference type="GO" id="GO:0006644">
    <property type="term" value="P:phospholipid metabolic process"/>
    <property type="evidence" value="ECO:0007669"/>
    <property type="project" value="InterPro"/>
</dbReference>
<dbReference type="GO" id="GO:0047498">
    <property type="term" value="F:calcium-dependent phospholipase A2 activity"/>
    <property type="evidence" value="ECO:0007669"/>
    <property type="project" value="TreeGrafter"/>
</dbReference>
<dbReference type="GO" id="GO:0005509">
    <property type="term" value="F:calcium ion binding"/>
    <property type="evidence" value="ECO:0007669"/>
    <property type="project" value="InterPro"/>
</dbReference>
<feature type="binding site" evidence="6">
    <location>
        <position position="76"/>
    </location>
    <ligand>
        <name>Ca(2+)</name>
        <dbReference type="ChEBI" id="CHEBI:29108"/>
    </ligand>
</feature>
<dbReference type="InterPro" id="IPR016090">
    <property type="entry name" value="PLA2-like_dom"/>
</dbReference>
<feature type="binding site" evidence="6">
    <location>
        <position position="93"/>
    </location>
    <ligand>
        <name>Ca(2+)</name>
        <dbReference type="ChEBI" id="CHEBI:29108"/>
    </ligand>
</feature>